<reference evidence="2 3" key="1">
    <citation type="journal article" date="2011" name="Int. J. Syst. Evol. Microbiol.">
        <title>Zhongshania antarctica gen. nov., sp. nov. and Zhongshania guokunii sp. nov., gammaproteobacteria respectively isolated from coastal attached (fast) ice and surface seawater of the Antarctic.</title>
        <authorList>
            <person name="Li H.J."/>
            <person name="Zhang X.Y."/>
            <person name="Chen C.X."/>
            <person name="Zhang Y.J."/>
            <person name="Gao Z.M."/>
            <person name="Yu Y."/>
            <person name="Chen X.L."/>
            <person name="Chen B."/>
            <person name="Zhang Y.Z."/>
        </authorList>
    </citation>
    <scope>NUCLEOTIDE SEQUENCE [LARGE SCALE GENOMIC DNA]</scope>
    <source>
        <strain evidence="2 3">R06B22</strain>
    </source>
</reference>
<evidence type="ECO:0000256" key="1">
    <source>
        <dbReference type="SAM" id="SignalP"/>
    </source>
</evidence>
<feature type="signal peptide" evidence="1">
    <location>
        <begin position="1"/>
        <end position="22"/>
    </location>
</feature>
<keyword evidence="1" id="KW-0732">Signal</keyword>
<name>A0ABV3TRD1_9GAMM</name>
<keyword evidence="3" id="KW-1185">Reference proteome</keyword>
<evidence type="ECO:0000313" key="3">
    <source>
        <dbReference type="Proteomes" id="UP001557484"/>
    </source>
</evidence>
<accession>A0ABV3TRD1</accession>
<dbReference type="Proteomes" id="UP001557484">
    <property type="component" value="Unassembled WGS sequence"/>
</dbReference>
<proteinExistence type="predicted"/>
<dbReference type="EMBL" id="JBFRYB010000001">
    <property type="protein sequence ID" value="MEX1664148.1"/>
    <property type="molecule type" value="Genomic_DNA"/>
</dbReference>
<comment type="caution">
    <text evidence="2">The sequence shown here is derived from an EMBL/GenBank/DDBJ whole genome shotgun (WGS) entry which is preliminary data.</text>
</comment>
<feature type="chain" id="PRO_5047458704" evidence="1">
    <location>
        <begin position="23"/>
        <end position="111"/>
    </location>
</feature>
<sequence>MKKSTYLLLGLLLSLISSSVFAQCAARAVFRAPDIPELRDTSFEQVAQLEEAVRNYLADAEQKLEECGNRVSPLSYNLAVDRMERVAKGYNELAEFYNRTNGVTEVKVAIN</sequence>
<gene>
    <name evidence="2" type="ORF">AB4875_01545</name>
</gene>
<evidence type="ECO:0000313" key="2">
    <source>
        <dbReference type="EMBL" id="MEX1664148.1"/>
    </source>
</evidence>
<protein>
    <submittedName>
        <fullName evidence="2">Uncharacterized protein</fullName>
    </submittedName>
</protein>
<organism evidence="2 3">
    <name type="scientific">Zhongshania arctica</name>
    <dbReference type="NCBI Taxonomy" id="3238302"/>
    <lineage>
        <taxon>Bacteria</taxon>
        <taxon>Pseudomonadati</taxon>
        <taxon>Pseudomonadota</taxon>
        <taxon>Gammaproteobacteria</taxon>
        <taxon>Cellvibrionales</taxon>
        <taxon>Spongiibacteraceae</taxon>
        <taxon>Zhongshania</taxon>
    </lineage>
</organism>
<dbReference type="RefSeq" id="WP_368374273.1">
    <property type="nucleotide sequence ID" value="NZ_JBFRYB010000001.1"/>
</dbReference>